<feature type="region of interest" description="N-terminal hotdog fold" evidence="7">
    <location>
        <begin position="1256"/>
        <end position="1390"/>
    </location>
</feature>
<dbReference type="Pfam" id="PF00698">
    <property type="entry name" value="Acyl_transf_1"/>
    <property type="match status" value="1"/>
</dbReference>
<dbReference type="GO" id="GO:0032259">
    <property type="term" value="P:methylation"/>
    <property type="evidence" value="ECO:0007669"/>
    <property type="project" value="UniProtKB-KW"/>
</dbReference>
<dbReference type="InterPro" id="IPR029063">
    <property type="entry name" value="SAM-dependent_MTases_sf"/>
</dbReference>
<dbReference type="SUPFAM" id="SSF47336">
    <property type="entry name" value="ACP-like"/>
    <property type="match status" value="1"/>
</dbReference>
<dbReference type="InterPro" id="IPR049551">
    <property type="entry name" value="PKS_DH_C"/>
</dbReference>
<evidence type="ECO:0000256" key="6">
    <source>
        <dbReference type="ARBA" id="ARBA00023268"/>
    </source>
</evidence>
<dbReference type="STRING" id="1196081.A0A364LBR7"/>
<evidence type="ECO:0000256" key="3">
    <source>
        <dbReference type="ARBA" id="ARBA00022553"/>
    </source>
</evidence>
<reference evidence="11 12" key="1">
    <citation type="journal article" date="2017" name="Biotechnol. Biofuels">
        <title>Differential beta-glucosidase expression as a function of carbon source availability in Talaromyces amestolkiae: a genomic and proteomic approach.</title>
        <authorList>
            <person name="de Eugenio L.I."/>
            <person name="Mendez-Liter J.A."/>
            <person name="Nieto-Dominguez M."/>
            <person name="Alonso L."/>
            <person name="Gil-Munoz J."/>
            <person name="Barriuso J."/>
            <person name="Prieto A."/>
            <person name="Martinez M.J."/>
        </authorList>
    </citation>
    <scope>NUCLEOTIDE SEQUENCE [LARGE SCALE GENOMIC DNA]</scope>
    <source>
        <strain evidence="11 12">CIB</strain>
    </source>
</reference>
<dbReference type="PROSITE" id="PS52004">
    <property type="entry name" value="KS3_2"/>
    <property type="match status" value="1"/>
</dbReference>
<evidence type="ECO:0000259" key="9">
    <source>
        <dbReference type="PROSITE" id="PS52004"/>
    </source>
</evidence>
<dbReference type="SUPFAM" id="SSF53474">
    <property type="entry name" value="alpha/beta-Hydrolases"/>
    <property type="match status" value="1"/>
</dbReference>
<dbReference type="Gene3D" id="3.40.50.1820">
    <property type="entry name" value="alpha/beta hydrolase"/>
    <property type="match status" value="1"/>
</dbReference>
<dbReference type="PANTHER" id="PTHR43775:SF21">
    <property type="entry name" value="NON-REDUCING POLYKETIDE SYNTHASE AUSA-RELATED"/>
    <property type="match status" value="1"/>
</dbReference>
<dbReference type="GO" id="GO:0044550">
    <property type="term" value="P:secondary metabolite biosynthetic process"/>
    <property type="evidence" value="ECO:0007669"/>
    <property type="project" value="TreeGrafter"/>
</dbReference>
<dbReference type="Gene3D" id="1.10.1200.10">
    <property type="entry name" value="ACP-like"/>
    <property type="match status" value="1"/>
</dbReference>
<dbReference type="Pfam" id="PF08242">
    <property type="entry name" value="Methyltransf_12"/>
    <property type="match status" value="1"/>
</dbReference>
<keyword evidence="6" id="KW-0511">Multifunctional enzyme</keyword>
<dbReference type="InterPro" id="IPR006162">
    <property type="entry name" value="Ppantetheine_attach_site"/>
</dbReference>
<dbReference type="Gene3D" id="3.40.366.10">
    <property type="entry name" value="Malonyl-Coenzyme A Acyl Carrier Protein, domain 2"/>
    <property type="match status" value="2"/>
</dbReference>
<dbReference type="SUPFAM" id="SSF53335">
    <property type="entry name" value="S-adenosyl-L-methionine-dependent methyltransferases"/>
    <property type="match status" value="1"/>
</dbReference>
<dbReference type="Pfam" id="PF00109">
    <property type="entry name" value="ketoacyl-synt"/>
    <property type="match status" value="1"/>
</dbReference>
<dbReference type="GO" id="GO:0004315">
    <property type="term" value="F:3-oxoacyl-[acyl-carrier-protein] synthase activity"/>
    <property type="evidence" value="ECO:0007669"/>
    <property type="project" value="InterPro"/>
</dbReference>
<keyword evidence="5" id="KW-0808">Transferase</keyword>
<dbReference type="GO" id="GO:0008236">
    <property type="term" value="F:serine-type peptidase activity"/>
    <property type="evidence" value="ECO:0007669"/>
    <property type="project" value="InterPro"/>
</dbReference>
<name>A0A364LBR7_TALAM</name>
<dbReference type="CDD" id="cd00833">
    <property type="entry name" value="PKS"/>
    <property type="match status" value="1"/>
</dbReference>
<feature type="domain" description="PKS/mFAS DH" evidence="10">
    <location>
        <begin position="1256"/>
        <end position="1569"/>
    </location>
</feature>
<dbReference type="SUPFAM" id="SSF52151">
    <property type="entry name" value="FabD/lysophospholipase-like"/>
    <property type="match status" value="1"/>
</dbReference>
<dbReference type="PANTHER" id="PTHR43775">
    <property type="entry name" value="FATTY ACID SYNTHASE"/>
    <property type="match status" value="1"/>
</dbReference>
<organism evidence="11 12">
    <name type="scientific">Talaromyces amestolkiae</name>
    <dbReference type="NCBI Taxonomy" id="1196081"/>
    <lineage>
        <taxon>Eukaryota</taxon>
        <taxon>Fungi</taxon>
        <taxon>Dikarya</taxon>
        <taxon>Ascomycota</taxon>
        <taxon>Pezizomycotina</taxon>
        <taxon>Eurotiomycetes</taxon>
        <taxon>Eurotiomycetidae</taxon>
        <taxon>Eurotiales</taxon>
        <taxon>Trichocomaceae</taxon>
        <taxon>Talaromyces</taxon>
        <taxon>Talaromyces sect. Talaromyces</taxon>
    </lineage>
</organism>
<dbReference type="GO" id="GO:0006633">
    <property type="term" value="P:fatty acid biosynthetic process"/>
    <property type="evidence" value="ECO:0007669"/>
    <property type="project" value="InterPro"/>
</dbReference>
<evidence type="ECO:0000313" key="12">
    <source>
        <dbReference type="Proteomes" id="UP000249363"/>
    </source>
</evidence>
<dbReference type="InterPro" id="IPR014031">
    <property type="entry name" value="Ketoacyl_synth_C"/>
</dbReference>
<dbReference type="InterPro" id="IPR014030">
    <property type="entry name" value="Ketoacyl_synth_N"/>
</dbReference>
<comment type="pathway">
    <text evidence="1">Secondary metabolite biosynthesis.</text>
</comment>
<keyword evidence="2" id="KW-0596">Phosphopantetheine</keyword>
<feature type="active site" description="Proton donor; for dehydratase activity" evidence="7">
    <location>
        <position position="1476"/>
    </location>
</feature>
<dbReference type="SMR" id="A0A364LBR7"/>
<dbReference type="InterPro" id="IPR013217">
    <property type="entry name" value="Methyltransf_12"/>
</dbReference>
<evidence type="ECO:0000259" key="10">
    <source>
        <dbReference type="PROSITE" id="PS52019"/>
    </source>
</evidence>
<feature type="active site" description="Proton acceptor; for dehydratase activity" evidence="7">
    <location>
        <position position="1293"/>
    </location>
</feature>
<dbReference type="PROSITE" id="PS52019">
    <property type="entry name" value="PKS_MFAS_DH"/>
    <property type="match status" value="1"/>
</dbReference>
<dbReference type="InterPro" id="IPR041068">
    <property type="entry name" value="HTH_51"/>
</dbReference>
<feature type="domain" description="Carrier" evidence="8">
    <location>
        <begin position="1618"/>
        <end position="1692"/>
    </location>
</feature>
<dbReference type="InterPro" id="IPR049552">
    <property type="entry name" value="PKS_DH_N"/>
</dbReference>
<evidence type="ECO:0000259" key="8">
    <source>
        <dbReference type="PROSITE" id="PS50075"/>
    </source>
</evidence>
<evidence type="ECO:0000256" key="5">
    <source>
        <dbReference type="ARBA" id="ARBA00022679"/>
    </source>
</evidence>
<dbReference type="InterPro" id="IPR009081">
    <property type="entry name" value="PP-bd_ACP"/>
</dbReference>
<dbReference type="RefSeq" id="XP_040737789.1">
    <property type="nucleotide sequence ID" value="XM_040882186.1"/>
</dbReference>
<dbReference type="Gene3D" id="3.30.70.3290">
    <property type="match status" value="1"/>
</dbReference>
<dbReference type="Proteomes" id="UP000249363">
    <property type="component" value="Unassembled WGS sequence"/>
</dbReference>
<dbReference type="InterPro" id="IPR050091">
    <property type="entry name" value="PKS_NRPS_Biosynth_Enz"/>
</dbReference>
<evidence type="ECO:0000256" key="4">
    <source>
        <dbReference type="ARBA" id="ARBA00022603"/>
    </source>
</evidence>
<dbReference type="InterPro" id="IPR013094">
    <property type="entry name" value="AB_hydrolase_3"/>
</dbReference>
<dbReference type="InterPro" id="IPR016036">
    <property type="entry name" value="Malonyl_transacylase_ACP-bd"/>
</dbReference>
<comment type="caution">
    <text evidence="11">The sequence shown here is derived from an EMBL/GenBank/DDBJ whole genome shotgun (WGS) entry which is preliminary data.</text>
</comment>
<evidence type="ECO:0000313" key="11">
    <source>
        <dbReference type="EMBL" id="RAO73275.1"/>
    </source>
</evidence>
<keyword evidence="4" id="KW-0489">Methyltransferase</keyword>
<keyword evidence="12" id="KW-1185">Reference proteome</keyword>
<dbReference type="InterPro" id="IPR001227">
    <property type="entry name" value="Ac_transferase_dom_sf"/>
</dbReference>
<dbReference type="Pfam" id="PF14765">
    <property type="entry name" value="PS-DH"/>
    <property type="match status" value="1"/>
</dbReference>
<dbReference type="Pfam" id="PF00550">
    <property type="entry name" value="PP-binding"/>
    <property type="match status" value="1"/>
</dbReference>
<dbReference type="Gene3D" id="3.10.129.110">
    <property type="entry name" value="Polyketide synthase dehydratase"/>
    <property type="match status" value="1"/>
</dbReference>
<dbReference type="OrthoDB" id="429813at2759"/>
<feature type="region of interest" description="C-terminal hotdog fold" evidence="7">
    <location>
        <begin position="1418"/>
        <end position="1569"/>
    </location>
</feature>
<dbReference type="Pfam" id="PF00326">
    <property type="entry name" value="Peptidase_S9"/>
    <property type="match status" value="1"/>
</dbReference>
<dbReference type="SUPFAM" id="SSF53901">
    <property type="entry name" value="Thiolase-like"/>
    <property type="match status" value="1"/>
</dbReference>
<accession>A0A364LBR7</accession>
<dbReference type="CDD" id="cd02440">
    <property type="entry name" value="AdoMet_MTases"/>
    <property type="match status" value="1"/>
</dbReference>
<dbReference type="InterPro" id="IPR001375">
    <property type="entry name" value="Peptidase_S9_cat"/>
</dbReference>
<evidence type="ECO:0000256" key="1">
    <source>
        <dbReference type="ARBA" id="ARBA00005179"/>
    </source>
</evidence>
<evidence type="ECO:0000256" key="7">
    <source>
        <dbReference type="PROSITE-ProRule" id="PRU01363"/>
    </source>
</evidence>
<dbReference type="GeneID" id="63798501"/>
<dbReference type="GO" id="GO:0008168">
    <property type="term" value="F:methyltransferase activity"/>
    <property type="evidence" value="ECO:0007669"/>
    <property type="project" value="UniProtKB-KW"/>
</dbReference>
<dbReference type="Pfam" id="PF16073">
    <property type="entry name" value="SAT"/>
    <property type="match status" value="1"/>
</dbReference>
<dbReference type="Pfam" id="PF02801">
    <property type="entry name" value="Ketoacyl-synt_C"/>
    <property type="match status" value="1"/>
</dbReference>
<dbReference type="Pfam" id="PF18558">
    <property type="entry name" value="HTH_51"/>
    <property type="match status" value="1"/>
</dbReference>
<dbReference type="Pfam" id="PF07859">
    <property type="entry name" value="Abhydrolase_3"/>
    <property type="match status" value="1"/>
</dbReference>
<keyword evidence="3" id="KW-0597">Phosphoprotein</keyword>
<dbReference type="Gene3D" id="3.40.47.10">
    <property type="match status" value="1"/>
</dbReference>
<dbReference type="InterPro" id="IPR016035">
    <property type="entry name" value="Acyl_Trfase/lysoPLipase"/>
</dbReference>
<dbReference type="SMART" id="SM00827">
    <property type="entry name" value="PKS_AT"/>
    <property type="match status" value="1"/>
</dbReference>
<gene>
    <name evidence="11" type="ORF">BHQ10_009287</name>
</gene>
<dbReference type="InterPro" id="IPR020841">
    <property type="entry name" value="PKS_Beta-ketoAc_synthase_dom"/>
</dbReference>
<dbReference type="PROSITE" id="PS00012">
    <property type="entry name" value="PHOSPHOPANTETHEINE"/>
    <property type="match status" value="1"/>
</dbReference>
<dbReference type="InterPro" id="IPR016039">
    <property type="entry name" value="Thiolase-like"/>
</dbReference>
<proteinExistence type="predicted"/>
<dbReference type="InterPro" id="IPR032088">
    <property type="entry name" value="SAT"/>
</dbReference>
<protein>
    <submittedName>
        <fullName evidence="11">Uncharacterized protein</fullName>
    </submittedName>
</protein>
<sequence length="2458" mass="271630">MAYGPFSSGSPDVCVLFESQCDNLDEAVLHIRRAIKEDQKLTFLTDVLAELPSLWSLLTEADPELSQLSGDSQLTALNEVVQGRLPSSAVKVTNLVLTPLTVILQLADFLKLAAGANHPAFGSPSSMRARTHITDVQGFCVGILAAIAVATSRNEGDFRSIASKVIRLAVYVGAVVDLDERLSGSHSSLAIRWRSSVQYVKLQQFLSENATAYISCITDSNNVTITIPTLTLDSVIEHFRSVGLTVQAIGLKGRFHHESYCDKVRSISALCERDNRFRLPWGNSLVQPLRSTANGKIIEDQLLHNVAMESILTSQCHWWQTVTAALEDSQKEVRVMSVGSKSCVPRSVRGQMLESTSELMKEAISSTQAENPQYIAITGMAGRYPGANSLDELWEILELGKCCAQEMPDERFKFSLLKREPKGPFFGNLLARPDAFDHRFFGISNREAENMDPQQRLLLQVAYEAMESAGYCGVHAADLPKDIGCYVGVGTDDYTGNVGSKHANAFSATGTLQAFNTGRISHHFGWSGPSVVVDTACSSAAVAIHLACKALNTKDCSIAVAGGVNVMTNPQVSQNLAGASFLSPTGASKAFDASADGYCRGEGAGLVVLRPLADALRNHDPILAVITGSAVNQGSNSSPITVPDSNSQRALYHKALSRSGISPNEVTYVEAHGTGTQVGDPIEFESIRKMFANPRRTEKLCVGSIKDNIGHTETSSGVAGLLKTILMIQNQRIPKQANFVRLNPKIPSPEHSGIIIPTKSMTWASSQRIAMVTNYGAAGSNAAIVLKQHTATSTQTNTKLSHMPIIISAKSAESLHEYCAALHQWLIRACPAVQDVAYNLAIKQNRDMDFLVSLPIMADRDSLISQLKSVSSPTSRSIQKTPSKVEMPVVLCFGGQSGNTVHISQELFNESILFQMHLMACENTGQLLGLPSLFPTIFKSEPIADIVHHHFILFAIQYACAKSWLDSGLRVDRMVGHSFGQLTALCVCGTISLSDCIKLISHRARLIQTHWGLETGVMLAIEATEQEVRELLLRVPNAPDVACVNSNRNVVIAGDEASIRAVEKLDCHYRMKRLENTHAFHSRLVDSIVPAFTAVAESLNYHNPSVILEACTLIPEDWSSVTPKQIVQHSRNTVYFRDAVERVAAHTKSPSIWLEAGSGSPVIPLVRRVLDSHPSSSAKGHIYQSTDFSGTFALRNLASATSTLWLNGCKVQFWPFHSSQSCDYNWLTLPPYQFLKTSHWIDYDPTAFNEAPMLEQPLHGSSELVQVLEKGTDRCSFKINTRHSLYQKCTKGHAVVDQSLCPASMYMDIVVSAATTVFPEKSSEGMIQFEDLSISSPLVLEPQQQVFLSLSRLTPNKEQWTFVLFSGKLENQENSITHSTGKIAFHAFNKPSTVLTRFDHFGRLVNTDREKTIVDSSTLNGLLGKMVYQAMNRVTVYADYYRGVQKVLANGQEAIGHVNLINSLTKDRACDPILLDNFLQVAGIHVNCMSEHSDDEVYVCSGLTEILLGRTFMQRDQNASSSWLVYTNYSRQSGTQITSDIFVMDDQTGKLALAIFGAAFTKLSIRALTRTLARLNNSGEMSIPKTTLIELPKPAEPLLNGYQTAPLTPLSESAASDNDIFQRVQEMLCELLGVSLDEVSPPAFLNDIGVDSLMSTELISEIKKRFNVSISNGDFAQMVDVQTLVRFILQPDMSLKPPEVESQPEVEPEPVYMNGHASPQNEAPLDGVAQIGVASLAQDIFTTSRFDISFGAKTKWNGFCRDVYPQQMALVTAYVVEAFETLGSSLEAFSSGQVVPLIPVISRHEKLRKQLYRILEHSDLINQRKTGDYHRTETPVPNISSTTLHEQILRDYPQHESEHRLLHKTGPHLAACLTGDADGLSLIFKNVEALRLVEDTYTSAPNFKSATMHLTQYLCEIATQFGNRREIKILEIGAGTGGTTKYLLEQLTALPGVRLQYTFTDISSSLVKLARKKFQLYDFMHYTTLDISNAPPADLQGQFDVVLSSNCIHATRNLTESCTNIRKLLRPDGILSLIELTGNLYWYDLVFGLLEGWWLFEDGRQHALASAQHWDQILRQSGYEWVDWTRNDLPESDILRVIVASPSGGQLSVDEEVPLVTQETVIFDEKDGVPLCADIYYPESIDYSRSSRPIALMIHGGGHVMLSRKDIRPAQTQILLEAGFLPVSIDYRLCPETSLLEGPMRDVLDALCWSREKLPHIALSRRDIRPDGDRVVAVGWSSGGHLAMTLAWTSKARGVVPPQAVLAFYCPCDYEDTFWSQPNFPFQQEAIYRSGEYDLWEGLFDKPITSYNPPRALGGWMAPNDPRSRIALHMNWKGQTLPILLEASKHKKESQACNGYNSEKLFPQPSQEEIRAISPLAQARAWLYNTPTFMIHGTLDDLIPYQQAQRTHDAIVASGVDAEIRILDETLHLFDIYPDYENNLKAVKAVADGYEFLRRHVQ</sequence>
<dbReference type="PROSITE" id="PS50075">
    <property type="entry name" value="CARRIER"/>
    <property type="match status" value="1"/>
</dbReference>
<dbReference type="Gene3D" id="3.40.50.150">
    <property type="entry name" value="Vaccinia Virus protein VP39"/>
    <property type="match status" value="1"/>
</dbReference>
<dbReference type="InterPro" id="IPR029058">
    <property type="entry name" value="AB_hydrolase_fold"/>
</dbReference>
<dbReference type="PROSITE" id="PS00606">
    <property type="entry name" value="KS3_1"/>
    <property type="match status" value="1"/>
</dbReference>
<dbReference type="GO" id="GO:0006508">
    <property type="term" value="P:proteolysis"/>
    <property type="evidence" value="ECO:0007669"/>
    <property type="project" value="InterPro"/>
</dbReference>
<dbReference type="InterPro" id="IPR018201">
    <property type="entry name" value="Ketoacyl_synth_AS"/>
</dbReference>
<dbReference type="InterPro" id="IPR049900">
    <property type="entry name" value="PKS_mFAS_DH"/>
</dbReference>
<dbReference type="SUPFAM" id="SSF55048">
    <property type="entry name" value="Probable ACP-binding domain of malonyl-CoA ACP transacylase"/>
    <property type="match status" value="1"/>
</dbReference>
<feature type="domain" description="Ketosynthase family 3 (KS3)" evidence="9">
    <location>
        <begin position="372"/>
        <end position="788"/>
    </location>
</feature>
<evidence type="ECO:0000256" key="2">
    <source>
        <dbReference type="ARBA" id="ARBA00022450"/>
    </source>
</evidence>
<dbReference type="InterPro" id="IPR014043">
    <property type="entry name" value="Acyl_transferase_dom"/>
</dbReference>
<dbReference type="SMART" id="SM00825">
    <property type="entry name" value="PKS_KS"/>
    <property type="match status" value="1"/>
</dbReference>
<dbReference type="Pfam" id="PF21089">
    <property type="entry name" value="PKS_DH_N"/>
    <property type="match status" value="1"/>
</dbReference>
<dbReference type="InterPro" id="IPR042104">
    <property type="entry name" value="PKS_dehydratase_sf"/>
</dbReference>
<dbReference type="GO" id="GO:0004312">
    <property type="term" value="F:fatty acid synthase activity"/>
    <property type="evidence" value="ECO:0007669"/>
    <property type="project" value="TreeGrafter"/>
</dbReference>
<dbReference type="EMBL" id="MIKG01000023">
    <property type="protein sequence ID" value="RAO73275.1"/>
    <property type="molecule type" value="Genomic_DNA"/>
</dbReference>
<dbReference type="InterPro" id="IPR036736">
    <property type="entry name" value="ACP-like_sf"/>
</dbReference>